<dbReference type="GO" id="GO:0004808">
    <property type="term" value="F:tRNA (5-methylaminomethyl-2-thiouridylate)(34)-methyltransferase activity"/>
    <property type="evidence" value="ECO:0007669"/>
    <property type="project" value="UniProtKB-EC"/>
</dbReference>
<dbReference type="NCBIfam" id="NF033855">
    <property type="entry name" value="tRNA_MNMC2"/>
    <property type="match status" value="1"/>
</dbReference>
<proteinExistence type="inferred from homology"/>
<dbReference type="Pfam" id="PF01266">
    <property type="entry name" value="DAO"/>
    <property type="match status" value="1"/>
</dbReference>
<dbReference type="AlphaFoldDB" id="A0A3M6QID1"/>
<comment type="caution">
    <text evidence="14">The sequence shown here is derived from an EMBL/GenBank/DDBJ whole genome shotgun (WGS) entry which is preliminary data.</text>
</comment>
<evidence type="ECO:0000256" key="9">
    <source>
        <dbReference type="ARBA" id="ARBA00023268"/>
    </source>
</evidence>
<evidence type="ECO:0000259" key="13">
    <source>
        <dbReference type="Pfam" id="PF05430"/>
    </source>
</evidence>
<dbReference type="Proteomes" id="UP000278006">
    <property type="component" value="Unassembled WGS sequence"/>
</dbReference>
<dbReference type="GO" id="GO:0002097">
    <property type="term" value="P:tRNA wobble base modification"/>
    <property type="evidence" value="ECO:0007669"/>
    <property type="project" value="UniProtKB-UniRule"/>
</dbReference>
<evidence type="ECO:0000256" key="6">
    <source>
        <dbReference type="ARBA" id="ARBA00022694"/>
    </source>
</evidence>
<reference evidence="14 15" key="1">
    <citation type="submission" date="2018-10" db="EMBL/GenBank/DDBJ databases">
        <title>Draft genome of Cortibacter populi DSM10536.</title>
        <authorList>
            <person name="Bernier A.-M."/>
            <person name="Bernard K."/>
        </authorList>
    </citation>
    <scope>NUCLEOTIDE SEQUENCE [LARGE SCALE GENOMIC DNA]</scope>
    <source>
        <strain evidence="14 15">DSM 105136</strain>
    </source>
</reference>
<dbReference type="GO" id="GO:0032259">
    <property type="term" value="P:methylation"/>
    <property type="evidence" value="ECO:0007669"/>
    <property type="project" value="UniProtKB-KW"/>
</dbReference>
<evidence type="ECO:0000313" key="14">
    <source>
        <dbReference type="EMBL" id="RMX02222.1"/>
    </source>
</evidence>
<dbReference type="SUPFAM" id="SSF51905">
    <property type="entry name" value="FAD/NAD(P)-binding domain"/>
    <property type="match status" value="1"/>
</dbReference>
<gene>
    <name evidence="10" type="primary">mnmC</name>
    <name evidence="14" type="ORF">D8I35_18620</name>
</gene>
<evidence type="ECO:0000256" key="5">
    <source>
        <dbReference type="ARBA" id="ARBA00022691"/>
    </source>
</evidence>
<dbReference type="PANTHER" id="PTHR13847:SF283">
    <property type="entry name" value="TRNA 5-METHYLAMINOMETHYL-2-THIOURIDINE BIOSYNTHESIS BIFUNCTIONAL PROTEIN MNMC"/>
    <property type="match status" value="1"/>
</dbReference>
<evidence type="ECO:0000313" key="15">
    <source>
        <dbReference type="Proteomes" id="UP000278006"/>
    </source>
</evidence>
<dbReference type="EC" id="1.5.-.-" evidence="10"/>
<keyword evidence="4 10" id="KW-0808">Transferase</keyword>
<dbReference type="EMBL" id="RDQO01000009">
    <property type="protein sequence ID" value="RMX02222.1"/>
    <property type="molecule type" value="Genomic_DNA"/>
</dbReference>
<dbReference type="Pfam" id="PF05430">
    <property type="entry name" value="Methyltransf_30"/>
    <property type="match status" value="1"/>
</dbReference>
<dbReference type="Gene3D" id="3.40.50.150">
    <property type="entry name" value="Vaccinia Virus protein VP39"/>
    <property type="match status" value="1"/>
</dbReference>
<accession>A0A3M6QID1</accession>
<evidence type="ECO:0000256" key="4">
    <source>
        <dbReference type="ARBA" id="ARBA00022679"/>
    </source>
</evidence>
<dbReference type="InterPro" id="IPR017610">
    <property type="entry name" value="tRNA_S-uridine_synth_MnmC_C"/>
</dbReference>
<dbReference type="InterPro" id="IPR023032">
    <property type="entry name" value="tRNA_MAMT_biosynth_bifunc_MnmC"/>
</dbReference>
<feature type="region of interest" description="FAD-dependent cmnm(5)s(2)U34 oxidoreductase" evidence="10">
    <location>
        <begin position="271"/>
        <end position="695"/>
    </location>
</feature>
<keyword evidence="3 10" id="KW-0285">Flavoprotein</keyword>
<evidence type="ECO:0000256" key="2">
    <source>
        <dbReference type="ARBA" id="ARBA00022603"/>
    </source>
</evidence>
<evidence type="ECO:0000256" key="1">
    <source>
        <dbReference type="ARBA" id="ARBA00022490"/>
    </source>
</evidence>
<dbReference type="InterPro" id="IPR008471">
    <property type="entry name" value="MnmC-like_methylTransf"/>
</dbReference>
<dbReference type="RefSeq" id="WP_122231983.1">
    <property type="nucleotide sequence ID" value="NZ_RDQO01000009.1"/>
</dbReference>
<keyword evidence="2 10" id="KW-0489">Methyltransferase</keyword>
<dbReference type="GO" id="GO:0016645">
    <property type="term" value="F:oxidoreductase activity, acting on the CH-NH group of donors"/>
    <property type="evidence" value="ECO:0007669"/>
    <property type="project" value="InterPro"/>
</dbReference>
<feature type="region of interest" description="tRNA (mnm(5)s(2)U34)-methyltransferase" evidence="10">
    <location>
        <begin position="1"/>
        <end position="241"/>
    </location>
</feature>
<dbReference type="InterPro" id="IPR029063">
    <property type="entry name" value="SAM-dependent_MTases_sf"/>
</dbReference>
<organism evidence="14 15">
    <name type="scientific">Corticibacter populi</name>
    <dbReference type="NCBI Taxonomy" id="1550736"/>
    <lineage>
        <taxon>Bacteria</taxon>
        <taxon>Pseudomonadati</taxon>
        <taxon>Pseudomonadota</taxon>
        <taxon>Betaproteobacteria</taxon>
        <taxon>Burkholderiales</taxon>
        <taxon>Comamonadaceae</taxon>
        <taxon>Corticibacter</taxon>
    </lineage>
</organism>
<comment type="similarity">
    <text evidence="10">In the C-terminal section; belongs to the DAO family.</text>
</comment>
<feature type="domain" description="FAD dependent oxidoreductase" evidence="12">
    <location>
        <begin position="269"/>
        <end position="668"/>
    </location>
</feature>
<comment type="catalytic activity">
    <reaction evidence="10">
        <text>5-aminomethyl-2-thiouridine(34) in tRNA + S-adenosyl-L-methionine = 5-methylaminomethyl-2-thiouridine(34) in tRNA + S-adenosyl-L-homocysteine + H(+)</text>
        <dbReference type="Rhea" id="RHEA:19569"/>
        <dbReference type="Rhea" id="RHEA-COMP:10195"/>
        <dbReference type="Rhea" id="RHEA-COMP:10197"/>
        <dbReference type="ChEBI" id="CHEBI:15378"/>
        <dbReference type="ChEBI" id="CHEBI:57856"/>
        <dbReference type="ChEBI" id="CHEBI:59789"/>
        <dbReference type="ChEBI" id="CHEBI:74454"/>
        <dbReference type="ChEBI" id="CHEBI:74455"/>
        <dbReference type="EC" id="2.1.1.61"/>
    </reaction>
</comment>
<feature type="region of interest" description="Disordered" evidence="11">
    <location>
        <begin position="389"/>
        <end position="422"/>
    </location>
</feature>
<sequence length="695" mass="73888">MSDNPVIASAPSPSLAWLDDGTPYSPRFGDRYHSRQDGGVTQSRSTFLQGCGLPAAWRGQPQWRILETGFGLGLNFLVTWQAWQDDPARPRQLHFISTEAWPVDTAALLAAARSGYPALLPLAEQLAEQYLDMHSGVHRLVFDDGGVQLTLGIGDARQLLREQGWTADSVYLDGFDPAKNPGIWSVETLKAIARCSLPGHTRLATWCVARSVREALGQCGFAVERVAGTPPKKHNLQARFAPAWQPRPRNLPWPRLPEALRERAQRHCLVIGAGIAGASLARAMAERGWRVTVLEQAADVAQGASALPTGLFAPHISPDDAPLSRLTRAGVRSTRRHAARLLRDGRDWQASGVLEHRVGKKAGLPAPSLATVAAADNVAVPDIASHASRLASAEQRQQAGLGTGPVASDDGQQGQGQKDRGDPAVWHALAGWIKPAALVRALLAHPGITVRTHAVVDRLTPTAGPTGAGWQALDASGQELAHADCAIIAAAFGSKSLAQTFAAGELPLNAVRGQVAFGELPKATNPLDAPDSPDAAPAWPPFPVNGKGSFIHVPVGDDPAGWLWISGGTFERSDPLAPPDVQAIEAALQENRQRLALLMPAKAAALDAALFDAQAPAPLHWWQVRCTVPDRTPMYGPVDPARPDLLLATGLGSRGLTLACLCAEILAACLHDEPLPVDAALARLVLTTRLHGLHP</sequence>
<dbReference type="NCBIfam" id="TIGR03197">
    <property type="entry name" value="MnmC_Cterm"/>
    <property type="match status" value="1"/>
</dbReference>
<name>A0A3M6QID1_9BURK</name>
<keyword evidence="1 10" id="KW-0963">Cytoplasm</keyword>
<evidence type="ECO:0000256" key="7">
    <source>
        <dbReference type="ARBA" id="ARBA00022827"/>
    </source>
</evidence>
<keyword evidence="5 10" id="KW-0949">S-adenosyl-L-methionine</keyword>
<comment type="similarity">
    <text evidence="10">In the N-terminal section; belongs to the methyltransferase superfamily. tRNA (mnm(5)s(2)U34)-methyltransferase family.</text>
</comment>
<comment type="cofactor">
    <cofactor evidence="10">
        <name>FAD</name>
        <dbReference type="ChEBI" id="CHEBI:57692"/>
    </cofactor>
</comment>
<evidence type="ECO:0000259" key="12">
    <source>
        <dbReference type="Pfam" id="PF01266"/>
    </source>
</evidence>
<dbReference type="OrthoDB" id="9786494at2"/>
<dbReference type="EC" id="2.1.1.61" evidence="10"/>
<dbReference type="InterPro" id="IPR047785">
    <property type="entry name" value="tRNA_MNMC2"/>
</dbReference>
<keyword evidence="7 10" id="KW-0274">FAD</keyword>
<dbReference type="Gene3D" id="3.50.50.60">
    <property type="entry name" value="FAD/NAD(P)-binding domain"/>
    <property type="match status" value="1"/>
</dbReference>
<keyword evidence="6 10" id="KW-0819">tRNA processing</keyword>
<comment type="subcellular location">
    <subcellularLocation>
        <location evidence="10">Cytoplasm</location>
    </subcellularLocation>
</comment>
<evidence type="ECO:0000256" key="3">
    <source>
        <dbReference type="ARBA" id="ARBA00022630"/>
    </source>
</evidence>
<dbReference type="InterPro" id="IPR036188">
    <property type="entry name" value="FAD/NAD-bd_sf"/>
</dbReference>
<keyword evidence="8 10" id="KW-0560">Oxidoreductase</keyword>
<protein>
    <recommendedName>
        <fullName evidence="10">tRNA 5-methylaminomethyl-2-thiouridine biosynthesis bifunctional protein MnmC</fullName>
        <shortName evidence="10">tRNA mnm(5)s(2)U biosynthesis bifunctional protein</shortName>
    </recommendedName>
    <domain>
        <recommendedName>
            <fullName evidence="10">tRNA (mnm(5)s(2)U34)-methyltransferase</fullName>
            <ecNumber evidence="10">2.1.1.61</ecNumber>
        </recommendedName>
    </domain>
    <domain>
        <recommendedName>
            <fullName evidence="10">FAD-dependent cmnm(5)s(2)U34 oxidoreductase</fullName>
            <ecNumber evidence="10">1.5.-.-</ecNumber>
        </recommendedName>
    </domain>
</protein>
<dbReference type="GO" id="GO:0005737">
    <property type="term" value="C:cytoplasm"/>
    <property type="evidence" value="ECO:0007669"/>
    <property type="project" value="UniProtKB-SubCell"/>
</dbReference>
<comment type="function">
    <text evidence="10">Catalyzes the last two steps in the biosynthesis of 5-methylaminomethyl-2-thiouridine (mnm(5)s(2)U) at the wobble position (U34) in tRNA. Catalyzes the FAD-dependent demodification of cmnm(5)s(2)U34 to nm(5)s(2)U34, followed by the transfer of a methyl group from S-adenosyl-L-methionine to nm(5)s(2)U34, to form mnm(5)s(2)U34.</text>
</comment>
<dbReference type="PANTHER" id="PTHR13847">
    <property type="entry name" value="SARCOSINE DEHYDROGENASE-RELATED"/>
    <property type="match status" value="1"/>
</dbReference>
<feature type="domain" description="MnmC-like methyltransferase" evidence="13">
    <location>
        <begin position="121"/>
        <end position="238"/>
    </location>
</feature>
<keyword evidence="15" id="KW-1185">Reference proteome</keyword>
<keyword evidence="9 10" id="KW-0511">Multifunctional enzyme</keyword>
<dbReference type="InterPro" id="IPR006076">
    <property type="entry name" value="FAD-dep_OxRdtase"/>
</dbReference>
<dbReference type="HAMAP" id="MF_01102">
    <property type="entry name" value="MnmC"/>
    <property type="match status" value="1"/>
</dbReference>
<dbReference type="Gene3D" id="3.30.9.10">
    <property type="entry name" value="D-Amino Acid Oxidase, subunit A, domain 2"/>
    <property type="match status" value="1"/>
</dbReference>
<evidence type="ECO:0000256" key="8">
    <source>
        <dbReference type="ARBA" id="ARBA00023002"/>
    </source>
</evidence>
<evidence type="ECO:0000256" key="11">
    <source>
        <dbReference type="SAM" id="MobiDB-lite"/>
    </source>
</evidence>
<evidence type="ECO:0000256" key="10">
    <source>
        <dbReference type="HAMAP-Rule" id="MF_01102"/>
    </source>
</evidence>
<dbReference type="GO" id="GO:0050660">
    <property type="term" value="F:flavin adenine dinucleotide binding"/>
    <property type="evidence" value="ECO:0007669"/>
    <property type="project" value="UniProtKB-UniRule"/>
</dbReference>